<accession>A0A0S7BDV4</accession>
<dbReference type="InterPro" id="IPR011545">
    <property type="entry name" value="DEAD/DEAH_box_helicase_dom"/>
</dbReference>
<dbReference type="InterPro" id="IPR044742">
    <property type="entry name" value="DEAD/DEAH_RhlB"/>
</dbReference>
<dbReference type="CDD" id="cd18787">
    <property type="entry name" value="SF2_C_DEAD"/>
    <property type="match status" value="1"/>
</dbReference>
<dbReference type="GO" id="GO:0005524">
    <property type="term" value="F:ATP binding"/>
    <property type="evidence" value="ECO:0007669"/>
    <property type="project" value="UniProtKB-KW"/>
</dbReference>
<keyword evidence="5 11" id="KW-0347">Helicase</keyword>
<keyword evidence="3 11" id="KW-0547">Nucleotide-binding</keyword>
<dbReference type="AlphaFoldDB" id="A0A0S7BDV4"/>
<dbReference type="PANTHER" id="PTHR47959:SF1">
    <property type="entry name" value="ATP-DEPENDENT RNA HELICASE DBPA"/>
    <property type="match status" value="1"/>
</dbReference>
<dbReference type="InterPro" id="IPR057325">
    <property type="entry name" value="DeaD_dimer"/>
</dbReference>
<feature type="region of interest" description="Disordered" evidence="12">
    <location>
        <begin position="436"/>
        <end position="485"/>
    </location>
</feature>
<evidence type="ECO:0000256" key="11">
    <source>
        <dbReference type="RuleBase" id="RU000492"/>
    </source>
</evidence>
<feature type="domain" description="Helicase C-terminal" evidence="14">
    <location>
        <begin position="231"/>
        <end position="377"/>
    </location>
</feature>
<gene>
    <name evidence="16" type="ORF">LARV_00798</name>
</gene>
<dbReference type="Pfam" id="PF25399">
    <property type="entry name" value="DeaD_dimer"/>
    <property type="match status" value="1"/>
</dbReference>
<dbReference type="EC" id="3.6.4.13" evidence="1"/>
<protein>
    <recommendedName>
        <fullName evidence="1">RNA helicase</fullName>
        <ecNumber evidence="1">3.6.4.13</ecNumber>
    </recommendedName>
</protein>
<evidence type="ECO:0000256" key="5">
    <source>
        <dbReference type="ARBA" id="ARBA00022806"/>
    </source>
</evidence>
<evidence type="ECO:0000256" key="6">
    <source>
        <dbReference type="ARBA" id="ARBA00022840"/>
    </source>
</evidence>
<evidence type="ECO:0000259" key="13">
    <source>
        <dbReference type="PROSITE" id="PS51192"/>
    </source>
</evidence>
<evidence type="ECO:0000256" key="2">
    <source>
        <dbReference type="ARBA" id="ARBA00022490"/>
    </source>
</evidence>
<dbReference type="PROSITE" id="PS51195">
    <property type="entry name" value="Q_MOTIF"/>
    <property type="match status" value="1"/>
</dbReference>
<dbReference type="PROSITE" id="PS00039">
    <property type="entry name" value="DEAD_ATP_HELICASE"/>
    <property type="match status" value="1"/>
</dbReference>
<dbReference type="GO" id="GO:0003724">
    <property type="term" value="F:RNA helicase activity"/>
    <property type="evidence" value="ECO:0007669"/>
    <property type="project" value="UniProtKB-EC"/>
</dbReference>
<dbReference type="PROSITE" id="PS51192">
    <property type="entry name" value="HELICASE_ATP_BIND_1"/>
    <property type="match status" value="1"/>
</dbReference>
<dbReference type="STRING" id="360412.LARV_00798"/>
<dbReference type="OrthoDB" id="9805696at2"/>
<dbReference type="EMBL" id="DF967972">
    <property type="protein sequence ID" value="GAP13056.1"/>
    <property type="molecule type" value="Genomic_DNA"/>
</dbReference>
<feature type="domain" description="DEAD-box RNA helicase Q" evidence="15">
    <location>
        <begin position="3"/>
        <end position="31"/>
    </location>
</feature>
<dbReference type="SMART" id="SM00490">
    <property type="entry name" value="HELICc"/>
    <property type="match status" value="1"/>
</dbReference>
<dbReference type="CDD" id="cd00268">
    <property type="entry name" value="DEADc"/>
    <property type="match status" value="1"/>
</dbReference>
<dbReference type="InterPro" id="IPR005580">
    <property type="entry name" value="DbpA/CsdA_RNA-bd_dom"/>
</dbReference>
<name>A0A0S7BDV4_9CHLR</name>
<dbReference type="InterPro" id="IPR014001">
    <property type="entry name" value="Helicase_ATP-bd"/>
</dbReference>
<dbReference type="InterPro" id="IPR012677">
    <property type="entry name" value="Nucleotide-bd_a/b_plait_sf"/>
</dbReference>
<dbReference type="Gene3D" id="3.30.70.330">
    <property type="match status" value="1"/>
</dbReference>
<evidence type="ECO:0000256" key="3">
    <source>
        <dbReference type="ARBA" id="ARBA00022741"/>
    </source>
</evidence>
<dbReference type="InterPro" id="IPR050079">
    <property type="entry name" value="DEAD_box_RNA_helicase"/>
</dbReference>
<dbReference type="InterPro" id="IPR027417">
    <property type="entry name" value="P-loop_NTPase"/>
</dbReference>
<dbReference type="GO" id="GO:0003723">
    <property type="term" value="F:RNA binding"/>
    <property type="evidence" value="ECO:0007669"/>
    <property type="project" value="UniProtKB-ARBA"/>
</dbReference>
<keyword evidence="6 11" id="KW-0067">ATP-binding</keyword>
<keyword evidence="17" id="KW-1185">Reference proteome</keyword>
<feature type="short sequence motif" description="Q motif" evidence="10">
    <location>
        <begin position="3"/>
        <end position="31"/>
    </location>
</feature>
<dbReference type="FunFam" id="3.40.50.300:FF:000108">
    <property type="entry name" value="ATP-dependent RNA helicase RhlE"/>
    <property type="match status" value="1"/>
</dbReference>
<proteinExistence type="inferred from homology"/>
<feature type="domain" description="Helicase ATP-binding" evidence="13">
    <location>
        <begin position="34"/>
        <end position="204"/>
    </location>
</feature>
<dbReference type="InterPro" id="IPR000629">
    <property type="entry name" value="RNA-helicase_DEAD-box_CS"/>
</dbReference>
<dbReference type="Pfam" id="PF03880">
    <property type="entry name" value="DbpA"/>
    <property type="match status" value="1"/>
</dbReference>
<reference evidence="16" key="1">
    <citation type="submission" date="2015-07" db="EMBL/GenBank/DDBJ databases">
        <title>Draft Genome Sequences of Anaerolinea thermolimosa IMO-1, Bellilinea caldifistulae GOMI-1, Leptolinea tardivitalis YMTK-2, Levilinea saccharolytica KIBI-1,Longilinea arvoryzae KOME-1, Previously Described as Members of the Anaerolineaceae (Chloroflexi).</title>
        <authorList>
            <person name="Sekiguchi Y."/>
            <person name="Ohashi A."/>
            <person name="Matsuura N."/>
            <person name="Tourlousse M.D."/>
        </authorList>
    </citation>
    <scope>NUCLEOTIDE SEQUENCE [LARGE SCALE GENOMIC DNA]</scope>
    <source>
        <strain evidence="16">KOME-1</strain>
    </source>
</reference>
<evidence type="ECO:0000256" key="7">
    <source>
        <dbReference type="ARBA" id="ARBA00023016"/>
    </source>
</evidence>
<keyword evidence="2" id="KW-0963">Cytoplasm</keyword>
<evidence type="ECO:0000313" key="17">
    <source>
        <dbReference type="Proteomes" id="UP000055060"/>
    </source>
</evidence>
<dbReference type="GO" id="GO:0016787">
    <property type="term" value="F:hydrolase activity"/>
    <property type="evidence" value="ECO:0007669"/>
    <property type="project" value="UniProtKB-KW"/>
</dbReference>
<dbReference type="Pfam" id="PF00271">
    <property type="entry name" value="Helicase_C"/>
    <property type="match status" value="1"/>
</dbReference>
<evidence type="ECO:0000259" key="15">
    <source>
        <dbReference type="PROSITE" id="PS51195"/>
    </source>
</evidence>
<dbReference type="GO" id="GO:0005829">
    <property type="term" value="C:cytosol"/>
    <property type="evidence" value="ECO:0007669"/>
    <property type="project" value="TreeGrafter"/>
</dbReference>
<organism evidence="16">
    <name type="scientific">Longilinea arvoryzae</name>
    <dbReference type="NCBI Taxonomy" id="360412"/>
    <lineage>
        <taxon>Bacteria</taxon>
        <taxon>Bacillati</taxon>
        <taxon>Chloroflexota</taxon>
        <taxon>Anaerolineae</taxon>
        <taxon>Anaerolineales</taxon>
        <taxon>Anaerolineaceae</taxon>
        <taxon>Longilinea</taxon>
    </lineage>
</organism>
<dbReference type="Gene3D" id="3.40.50.300">
    <property type="entry name" value="P-loop containing nucleotide triphosphate hydrolases"/>
    <property type="match status" value="2"/>
</dbReference>
<evidence type="ECO:0000256" key="10">
    <source>
        <dbReference type="PROSITE-ProRule" id="PRU00552"/>
    </source>
</evidence>
<evidence type="ECO:0000259" key="14">
    <source>
        <dbReference type="PROSITE" id="PS51194"/>
    </source>
</evidence>
<evidence type="ECO:0000256" key="12">
    <source>
        <dbReference type="SAM" id="MobiDB-lite"/>
    </source>
</evidence>
<comment type="similarity">
    <text evidence="8 11">Belongs to the DEAD box helicase family.</text>
</comment>
<comment type="catalytic activity">
    <reaction evidence="9">
        <text>ATP + H2O = ADP + phosphate + H(+)</text>
        <dbReference type="Rhea" id="RHEA:13065"/>
        <dbReference type="ChEBI" id="CHEBI:15377"/>
        <dbReference type="ChEBI" id="CHEBI:15378"/>
        <dbReference type="ChEBI" id="CHEBI:30616"/>
        <dbReference type="ChEBI" id="CHEBI:43474"/>
        <dbReference type="ChEBI" id="CHEBI:456216"/>
        <dbReference type="EC" id="3.6.4.13"/>
    </reaction>
</comment>
<dbReference type="Proteomes" id="UP000055060">
    <property type="component" value="Unassembled WGS sequence"/>
</dbReference>
<feature type="compositionally biased region" description="Basic and acidic residues" evidence="12">
    <location>
        <begin position="441"/>
        <end position="485"/>
    </location>
</feature>
<dbReference type="InterPro" id="IPR001650">
    <property type="entry name" value="Helicase_C-like"/>
</dbReference>
<dbReference type="InterPro" id="IPR014014">
    <property type="entry name" value="RNA_helicase_DEAD_Q_motif"/>
</dbReference>
<dbReference type="SUPFAM" id="SSF52540">
    <property type="entry name" value="P-loop containing nucleoside triphosphate hydrolases"/>
    <property type="match status" value="1"/>
</dbReference>
<evidence type="ECO:0000256" key="9">
    <source>
        <dbReference type="ARBA" id="ARBA00047984"/>
    </source>
</evidence>
<evidence type="ECO:0000313" key="16">
    <source>
        <dbReference type="EMBL" id="GAP13056.1"/>
    </source>
</evidence>
<evidence type="ECO:0000256" key="4">
    <source>
        <dbReference type="ARBA" id="ARBA00022801"/>
    </source>
</evidence>
<dbReference type="SMART" id="SM00487">
    <property type="entry name" value="DEXDc"/>
    <property type="match status" value="1"/>
</dbReference>
<dbReference type="RefSeq" id="WP_075072423.1">
    <property type="nucleotide sequence ID" value="NZ_DF967972.1"/>
</dbReference>
<dbReference type="Pfam" id="PF00270">
    <property type="entry name" value="DEAD"/>
    <property type="match status" value="1"/>
</dbReference>
<keyword evidence="7" id="KW-0346">Stress response</keyword>
<dbReference type="PROSITE" id="PS51194">
    <property type="entry name" value="HELICASE_CTER"/>
    <property type="match status" value="1"/>
</dbReference>
<sequence>MTSEFTQFDLQPELLQAVLEAGFEAPMPIQSAVIPVMLAGQDVIGQAQTGSGKTAAYALPMLQSLLPGPKGIQGLVLVPTRELALQVSEVFNSFGRDLKARVLAVYGGQSYGLQIPALRRGVDIVVGTPGRIMDLMEREELRLEGVRTVVLDEADEMLSMGFIEDIEKILATTPTERQTTLFSATLPPEIRRLAEQFQNDPQTINIRSEQVTVSTVEQRYYLVHNCDKLAALTRLFEMEDVSGALVFVRTRAETGDLASELTNRGFSAEALNGDLSQDARERTLARFRQKKVNVLVATDVAARGLDIDDLSHVFNFDLPDENELYVHRIGRTGRAGKSGVAISIIAPNERRQLRQIEAFARVKITRAELPTEEDIRRGREEKLMGQVSTWLKRGRCLHERELVEGLVAEGQDPVAIAAAALKIARAEEKQRPIDPISEVVELPREHSYGRDRSSGRERPFGRGARRDDRALEHDRSGNRQNRYADRGALVSTVSHEPGMVRLSLNLGREQGIRVNDIVGAIASSADIPGKVIGKISIGDQRSLVDIPEELVTQVISKTRAATFHRQPLDLQRINN</sequence>
<keyword evidence="4 11" id="KW-0378">Hydrolase</keyword>
<dbReference type="PANTHER" id="PTHR47959">
    <property type="entry name" value="ATP-DEPENDENT RNA HELICASE RHLE-RELATED"/>
    <property type="match status" value="1"/>
</dbReference>
<evidence type="ECO:0000256" key="1">
    <source>
        <dbReference type="ARBA" id="ARBA00012552"/>
    </source>
</evidence>
<evidence type="ECO:0000256" key="8">
    <source>
        <dbReference type="ARBA" id="ARBA00038437"/>
    </source>
</evidence>